<accession>A0A956M1S6</accession>
<evidence type="ECO:0000256" key="1">
    <source>
        <dbReference type="ARBA" id="ARBA00023002"/>
    </source>
</evidence>
<dbReference type="Gene3D" id="1.10.540.10">
    <property type="entry name" value="Acyl-CoA dehydrogenase/oxidase, N-terminal domain"/>
    <property type="match status" value="1"/>
</dbReference>
<keyword evidence="1" id="KW-0560">Oxidoreductase</keyword>
<dbReference type="GO" id="GO:0050660">
    <property type="term" value="F:flavin adenine dinucleotide binding"/>
    <property type="evidence" value="ECO:0007669"/>
    <property type="project" value="InterPro"/>
</dbReference>
<protein>
    <submittedName>
        <fullName evidence="3">Acyl-CoA dehydrogenase family protein</fullName>
    </submittedName>
</protein>
<gene>
    <name evidence="3" type="ORF">KC729_16190</name>
</gene>
<feature type="domain" description="Acyl-CoA dehydrogenase/oxidase N-terminal" evidence="2">
    <location>
        <begin position="78"/>
        <end position="176"/>
    </location>
</feature>
<dbReference type="PANTHER" id="PTHR48083:SF18">
    <property type="entry name" value="ACYL-COENZYME A DEHYDROGENASE"/>
    <property type="match status" value="1"/>
</dbReference>
<sequence length="250" mass="27395">MLGVPAVRRRSVSPIALRAVAPLLPRMSETEQVALESGTVWFDGQLFTGDPDWTRWLQQPPYLLSPEERAFLDGPVEELCAMVSDWDTVQETDLSPAAWDFIKEHGFWGMIIPREHGGLGFSAAAHSAVIAKLSSRSTALAVTVMVPNSLGPAELLLHYGTEAQKAHYLPRLARGEEIPCFALTEPNAGSDAGGMRSRGIVTRGKFEGREVLGMTLTWDKRYITLAPVATIIGLAFKLYDPDHLLGDREA</sequence>
<dbReference type="GO" id="GO:0003995">
    <property type="term" value="F:acyl-CoA dehydrogenase activity"/>
    <property type="evidence" value="ECO:0007669"/>
    <property type="project" value="InterPro"/>
</dbReference>
<dbReference type="InterPro" id="IPR013786">
    <property type="entry name" value="AcylCoA_DH/ox_N"/>
</dbReference>
<comment type="caution">
    <text evidence="3">The sequence shown here is derived from an EMBL/GenBank/DDBJ whole genome shotgun (WGS) entry which is preliminary data.</text>
</comment>
<dbReference type="Gene3D" id="2.40.110.10">
    <property type="entry name" value="Butyryl-CoA Dehydrogenase, subunit A, domain 2"/>
    <property type="match status" value="1"/>
</dbReference>
<dbReference type="InterPro" id="IPR037069">
    <property type="entry name" value="AcylCoA_DH/ox_N_sf"/>
</dbReference>
<dbReference type="FunFam" id="1.10.540.10:FF:000004">
    <property type="entry name" value="Acyl-CoA dehydrogenase"/>
    <property type="match status" value="1"/>
</dbReference>
<dbReference type="InterPro" id="IPR046373">
    <property type="entry name" value="Acyl-CoA_Oxase/DH_mid-dom_sf"/>
</dbReference>
<name>A0A956M1S6_UNCEI</name>
<proteinExistence type="predicted"/>
<dbReference type="Proteomes" id="UP000697710">
    <property type="component" value="Unassembled WGS sequence"/>
</dbReference>
<dbReference type="AlphaFoldDB" id="A0A956M1S6"/>
<dbReference type="InterPro" id="IPR050741">
    <property type="entry name" value="Acyl-CoA_dehydrogenase"/>
</dbReference>
<dbReference type="PROSITE" id="PS00072">
    <property type="entry name" value="ACYL_COA_DH_1"/>
    <property type="match status" value="1"/>
</dbReference>
<dbReference type="GO" id="GO:0005737">
    <property type="term" value="C:cytoplasm"/>
    <property type="evidence" value="ECO:0007669"/>
    <property type="project" value="TreeGrafter"/>
</dbReference>
<dbReference type="Pfam" id="PF02771">
    <property type="entry name" value="Acyl-CoA_dh_N"/>
    <property type="match status" value="1"/>
</dbReference>
<dbReference type="GO" id="GO:0033539">
    <property type="term" value="P:fatty acid beta-oxidation using acyl-CoA dehydrogenase"/>
    <property type="evidence" value="ECO:0007669"/>
    <property type="project" value="TreeGrafter"/>
</dbReference>
<evidence type="ECO:0000313" key="4">
    <source>
        <dbReference type="Proteomes" id="UP000697710"/>
    </source>
</evidence>
<evidence type="ECO:0000259" key="2">
    <source>
        <dbReference type="Pfam" id="PF02771"/>
    </source>
</evidence>
<dbReference type="SUPFAM" id="SSF56645">
    <property type="entry name" value="Acyl-CoA dehydrogenase NM domain-like"/>
    <property type="match status" value="1"/>
</dbReference>
<evidence type="ECO:0000313" key="3">
    <source>
        <dbReference type="EMBL" id="MCA9729228.1"/>
    </source>
</evidence>
<reference evidence="3" key="1">
    <citation type="submission" date="2020-04" db="EMBL/GenBank/DDBJ databases">
        <authorList>
            <person name="Zhang T."/>
        </authorList>
    </citation>
    <scope>NUCLEOTIDE SEQUENCE</scope>
    <source>
        <strain evidence="3">HKST-UBA01</strain>
    </source>
</reference>
<reference evidence="3" key="2">
    <citation type="journal article" date="2021" name="Microbiome">
        <title>Successional dynamics and alternative stable states in a saline activated sludge microbial community over 9 years.</title>
        <authorList>
            <person name="Wang Y."/>
            <person name="Ye J."/>
            <person name="Ju F."/>
            <person name="Liu L."/>
            <person name="Boyd J.A."/>
            <person name="Deng Y."/>
            <person name="Parks D.H."/>
            <person name="Jiang X."/>
            <person name="Yin X."/>
            <person name="Woodcroft B.J."/>
            <person name="Tyson G.W."/>
            <person name="Hugenholtz P."/>
            <person name="Polz M.F."/>
            <person name="Zhang T."/>
        </authorList>
    </citation>
    <scope>NUCLEOTIDE SEQUENCE</scope>
    <source>
        <strain evidence="3">HKST-UBA01</strain>
    </source>
</reference>
<dbReference type="PANTHER" id="PTHR48083">
    <property type="entry name" value="MEDIUM-CHAIN SPECIFIC ACYL-COA DEHYDROGENASE, MITOCHONDRIAL-RELATED"/>
    <property type="match status" value="1"/>
</dbReference>
<dbReference type="InterPro" id="IPR006089">
    <property type="entry name" value="Acyl-CoA_DH_CS"/>
</dbReference>
<dbReference type="EMBL" id="JAGQHR010000614">
    <property type="protein sequence ID" value="MCA9729228.1"/>
    <property type="molecule type" value="Genomic_DNA"/>
</dbReference>
<dbReference type="InterPro" id="IPR009100">
    <property type="entry name" value="AcylCoA_DH/oxidase_NM_dom_sf"/>
</dbReference>
<feature type="non-terminal residue" evidence="3">
    <location>
        <position position="250"/>
    </location>
</feature>
<organism evidence="3 4">
    <name type="scientific">Eiseniibacteriota bacterium</name>
    <dbReference type="NCBI Taxonomy" id="2212470"/>
    <lineage>
        <taxon>Bacteria</taxon>
        <taxon>Candidatus Eiseniibacteriota</taxon>
    </lineage>
</organism>